<evidence type="ECO:0000256" key="4">
    <source>
        <dbReference type="ARBA" id="ARBA00023002"/>
    </source>
</evidence>
<evidence type="ECO:0000256" key="7">
    <source>
        <dbReference type="RuleBase" id="RU000461"/>
    </source>
</evidence>
<dbReference type="PRINTS" id="PR00385">
    <property type="entry name" value="P450"/>
</dbReference>
<dbReference type="PROSITE" id="PS00086">
    <property type="entry name" value="CYTOCHROME_P450"/>
    <property type="match status" value="1"/>
</dbReference>
<keyword evidence="3 7" id="KW-0479">Metal-binding</keyword>
<dbReference type="Pfam" id="PF00067">
    <property type="entry name" value="p450"/>
    <property type="match status" value="1"/>
</dbReference>
<dbReference type="EMBL" id="JBHSLV010000072">
    <property type="protein sequence ID" value="MFC5396199.1"/>
    <property type="molecule type" value="Genomic_DNA"/>
</dbReference>
<dbReference type="PANTHER" id="PTHR24291">
    <property type="entry name" value="CYTOCHROME P450 FAMILY 4"/>
    <property type="match status" value="1"/>
</dbReference>
<dbReference type="PANTHER" id="PTHR24291:SF50">
    <property type="entry name" value="BIFUNCTIONAL ALBAFLAVENONE MONOOXYGENASE_TERPENE SYNTHASE"/>
    <property type="match status" value="1"/>
</dbReference>
<dbReference type="InterPro" id="IPR017972">
    <property type="entry name" value="Cyt_P450_CS"/>
</dbReference>
<evidence type="ECO:0000256" key="1">
    <source>
        <dbReference type="ARBA" id="ARBA00010617"/>
    </source>
</evidence>
<dbReference type="RefSeq" id="WP_377012554.1">
    <property type="nucleotide sequence ID" value="NZ_JBHSLV010000072.1"/>
</dbReference>
<dbReference type="InterPro" id="IPR002401">
    <property type="entry name" value="Cyt_P450_E_grp-I"/>
</dbReference>
<evidence type="ECO:0000256" key="8">
    <source>
        <dbReference type="SAM" id="MobiDB-lite"/>
    </source>
</evidence>
<gene>
    <name evidence="9" type="ORF">ACFPPC_26515</name>
</gene>
<dbReference type="PRINTS" id="PR00463">
    <property type="entry name" value="EP450I"/>
</dbReference>
<keyword evidence="2 7" id="KW-0349">Heme</keyword>
<comment type="caution">
    <text evidence="9">The sequence shown here is derived from an EMBL/GenBank/DDBJ whole genome shotgun (WGS) entry which is preliminary data.</text>
</comment>
<dbReference type="Proteomes" id="UP001596104">
    <property type="component" value="Unassembled WGS sequence"/>
</dbReference>
<feature type="region of interest" description="Disordered" evidence="8">
    <location>
        <begin position="1"/>
        <end position="23"/>
    </location>
</feature>
<dbReference type="InterPro" id="IPR036396">
    <property type="entry name" value="Cyt_P450_sf"/>
</dbReference>
<evidence type="ECO:0000256" key="6">
    <source>
        <dbReference type="ARBA" id="ARBA00023033"/>
    </source>
</evidence>
<protein>
    <submittedName>
        <fullName evidence="9">Cytochrome P450</fullName>
    </submittedName>
</protein>
<evidence type="ECO:0000256" key="3">
    <source>
        <dbReference type="ARBA" id="ARBA00022723"/>
    </source>
</evidence>
<evidence type="ECO:0000313" key="9">
    <source>
        <dbReference type="EMBL" id="MFC5396199.1"/>
    </source>
</evidence>
<keyword evidence="4 7" id="KW-0560">Oxidoreductase</keyword>
<dbReference type="Gene3D" id="1.10.630.10">
    <property type="entry name" value="Cytochrome P450"/>
    <property type="match status" value="1"/>
</dbReference>
<evidence type="ECO:0000313" key="10">
    <source>
        <dbReference type="Proteomes" id="UP001596104"/>
    </source>
</evidence>
<keyword evidence="10" id="KW-1185">Reference proteome</keyword>
<name>A0ABW0HMC4_9HYPH</name>
<feature type="compositionally biased region" description="Low complexity" evidence="8">
    <location>
        <begin position="1"/>
        <end position="12"/>
    </location>
</feature>
<sequence>MSAANATLSAAQARRRQPPAPVPEEHEFGRLELLLRLRRNPLTIWRTRHFREPIVAGEGLFGYGVVISDPDAVRHVLVENAANYRKDDLQRTVLAPGLGEGLLTAEGEAWKRARRTLAPLFTPRSVAALAERMMAPAERTVIRMARRRSGRIVDISADMTRVTYDILAETMFSNAIAGGADAFGKALTRYFETQGRIDPLDVLGAPAWLPRIGRWMARPAISFFETQVKTIIAERQALHAGGGWKPEKPDLLDALLAARDPETGTGLSEAEVGANIVTFIGAGHETTANALTWSLYLISLAPDVRDALEAEIDAAGQDLAAAALSGERLALTRAVLEEAMRLYPPVPSLSRTALADDVAGACAIPKGALVVISPYLLHRHATLWQAPEQFRPERFLPGAREAIPRYAYLPFGAGPRVCIGQQFAMVEAVIVLATLLQRLRFDYAGAEAPTPVQRITLRPGRGMPMRVTERQAGPRPQPTAAN</sequence>
<dbReference type="SUPFAM" id="SSF48264">
    <property type="entry name" value="Cytochrome P450"/>
    <property type="match status" value="1"/>
</dbReference>
<proteinExistence type="inferred from homology"/>
<dbReference type="InterPro" id="IPR001128">
    <property type="entry name" value="Cyt_P450"/>
</dbReference>
<evidence type="ECO:0000256" key="2">
    <source>
        <dbReference type="ARBA" id="ARBA00022617"/>
    </source>
</evidence>
<organism evidence="9 10">
    <name type="scientific">Bosea vestrisii</name>
    <dbReference type="NCBI Taxonomy" id="151416"/>
    <lineage>
        <taxon>Bacteria</taxon>
        <taxon>Pseudomonadati</taxon>
        <taxon>Pseudomonadota</taxon>
        <taxon>Alphaproteobacteria</taxon>
        <taxon>Hyphomicrobiales</taxon>
        <taxon>Boseaceae</taxon>
        <taxon>Bosea</taxon>
    </lineage>
</organism>
<accession>A0ABW0HMC4</accession>
<comment type="similarity">
    <text evidence="1 7">Belongs to the cytochrome P450 family.</text>
</comment>
<keyword evidence="5 7" id="KW-0408">Iron</keyword>
<keyword evidence="6 7" id="KW-0503">Monooxygenase</keyword>
<evidence type="ECO:0000256" key="5">
    <source>
        <dbReference type="ARBA" id="ARBA00023004"/>
    </source>
</evidence>
<dbReference type="InterPro" id="IPR050196">
    <property type="entry name" value="Cytochrome_P450_Monoox"/>
</dbReference>
<reference evidence="10" key="1">
    <citation type="journal article" date="2019" name="Int. J. Syst. Evol. Microbiol.">
        <title>The Global Catalogue of Microorganisms (GCM) 10K type strain sequencing project: providing services to taxonomists for standard genome sequencing and annotation.</title>
        <authorList>
            <consortium name="The Broad Institute Genomics Platform"/>
            <consortium name="The Broad Institute Genome Sequencing Center for Infectious Disease"/>
            <person name="Wu L."/>
            <person name="Ma J."/>
        </authorList>
    </citation>
    <scope>NUCLEOTIDE SEQUENCE [LARGE SCALE GENOMIC DNA]</scope>
    <source>
        <strain evidence="10">CGMCC 1.16326</strain>
    </source>
</reference>